<dbReference type="eggNOG" id="COG0672">
    <property type="taxonomic scope" value="Bacteria"/>
</dbReference>
<dbReference type="Proteomes" id="UP000019050">
    <property type="component" value="Unassembled WGS sequence"/>
</dbReference>
<feature type="transmembrane region" description="Helical" evidence="6">
    <location>
        <begin position="432"/>
        <end position="457"/>
    </location>
</feature>
<keyword evidence="9" id="KW-1185">Reference proteome</keyword>
<evidence type="ECO:0000256" key="1">
    <source>
        <dbReference type="ARBA" id="ARBA00004141"/>
    </source>
</evidence>
<feature type="transmembrane region" description="Helical" evidence="6">
    <location>
        <begin position="545"/>
        <end position="565"/>
    </location>
</feature>
<dbReference type="PANTHER" id="PTHR31632:SF2">
    <property type="entry name" value="PLASMA MEMBRANE IRON PERMEASE"/>
    <property type="match status" value="1"/>
</dbReference>
<evidence type="ECO:0000256" key="7">
    <source>
        <dbReference type="SAM" id="SignalP"/>
    </source>
</evidence>
<dbReference type="STRING" id="592010.GCWU000182_000013"/>
<dbReference type="RefSeq" id="WP_023390675.1">
    <property type="nucleotide sequence ID" value="NZ_KI535340.1"/>
</dbReference>
<feature type="transmembrane region" description="Helical" evidence="6">
    <location>
        <begin position="499"/>
        <end position="525"/>
    </location>
</feature>
<accession>W1Q540</accession>
<comment type="subcellular location">
    <subcellularLocation>
        <location evidence="1">Membrane</location>
        <topology evidence="1">Multi-pass membrane protein</topology>
    </subcellularLocation>
</comment>
<evidence type="ECO:0000313" key="8">
    <source>
        <dbReference type="EMBL" id="ESK66327.1"/>
    </source>
</evidence>
<keyword evidence="3 6" id="KW-0812">Transmembrane</keyword>
<feature type="signal peptide" evidence="7">
    <location>
        <begin position="1"/>
        <end position="30"/>
    </location>
</feature>
<dbReference type="InterPro" id="IPR004923">
    <property type="entry name" value="FTR1/Fip1/EfeU"/>
</dbReference>
<feature type="transmembrane region" description="Helical" evidence="6">
    <location>
        <begin position="463"/>
        <end position="487"/>
    </location>
</feature>
<dbReference type="AlphaFoldDB" id="W1Q540"/>
<feature type="transmembrane region" description="Helical" evidence="6">
    <location>
        <begin position="386"/>
        <end position="406"/>
    </location>
</feature>
<comment type="similarity">
    <text evidence="2">Belongs to the oxidase-dependent Fe transporter (OFeT) (TC 9.A.10.1) family.</text>
</comment>
<evidence type="ECO:0000256" key="3">
    <source>
        <dbReference type="ARBA" id="ARBA00022692"/>
    </source>
</evidence>
<comment type="caution">
    <text evidence="8">The sequence shown here is derived from an EMBL/GenBank/DDBJ whole genome shotgun (WGS) entry which is preliminary data.</text>
</comment>
<dbReference type="HOGENOM" id="CLU_023979_0_0_9"/>
<evidence type="ECO:0000256" key="5">
    <source>
        <dbReference type="ARBA" id="ARBA00023136"/>
    </source>
</evidence>
<dbReference type="OrthoDB" id="8215804at2"/>
<evidence type="ECO:0000313" key="9">
    <source>
        <dbReference type="Proteomes" id="UP000019050"/>
    </source>
</evidence>
<gene>
    <name evidence="8" type="ORF">GCWU000182_000013</name>
</gene>
<sequence length="575" mass="63434">MAILVKAYLNRFVSCLALFAILFFSPFVSAKTDLQSYFIQVTEATQALEQGDSSLAQQKLEALDSSFAKESQATSPAGQATKSAIEAAKADLTHENLVTISRALLAFDKEQNPVDESAAKTKLEKRMTPLFNQLETAIAKQDIEAVKLAYKQVNSGWTANESIVRSTSSAHYNRIETALALLRAAIELEPVDYQVIEVNSDSLKQAIQDFLTGTEASAVSTTNGASLKDGLQLLDRAKDAFTKGQTNQAKQLMQSFIELWPSIEGEVSTRNYKLYTRVEQETPVIMVKGQDPIYQAKLDALIDELKQINKSSQYSYWDVSLIVLREGLEAMLIVLALVASLKSLKAKRPLAYVYAGTGVGLLASIGLALALTALLPTIVSGVARELIEAVTGFFAVVTLTLVGIWLHRSSSLASWQAYIDRQLVAYQKSGRLWTLFGVSFLAVFREGAETILFLVGILPKISFWEMLLGISLATLILSLVCLILKYLANRLSLPWLFKILTVGIYVLAFKILGVSIHTLIVTQYLPAKPIVWGNLQAIEWLGFYPTWWTVASQAFYLLVLLLIFFRVSKGEKSGD</sequence>
<keyword evidence="5 6" id="KW-0472">Membrane</keyword>
<dbReference type="GeneID" id="84818070"/>
<evidence type="ECO:0000256" key="2">
    <source>
        <dbReference type="ARBA" id="ARBA00008333"/>
    </source>
</evidence>
<dbReference type="Pfam" id="PF03239">
    <property type="entry name" value="FTR1"/>
    <property type="match status" value="1"/>
</dbReference>
<feature type="chain" id="PRO_5004807986" evidence="7">
    <location>
        <begin position="31"/>
        <end position="575"/>
    </location>
</feature>
<proteinExistence type="inferred from homology"/>
<dbReference type="GO" id="GO:0033573">
    <property type="term" value="C:high-affinity iron permease complex"/>
    <property type="evidence" value="ECO:0007669"/>
    <property type="project" value="InterPro"/>
</dbReference>
<dbReference type="EMBL" id="ACIN03000001">
    <property type="protein sequence ID" value="ESK66327.1"/>
    <property type="molecule type" value="Genomic_DNA"/>
</dbReference>
<feature type="transmembrane region" description="Helical" evidence="6">
    <location>
        <begin position="314"/>
        <end position="339"/>
    </location>
</feature>
<feature type="transmembrane region" description="Helical" evidence="6">
    <location>
        <begin position="351"/>
        <end position="374"/>
    </location>
</feature>
<keyword evidence="7" id="KW-0732">Signal</keyword>
<evidence type="ECO:0000256" key="6">
    <source>
        <dbReference type="SAM" id="Phobius"/>
    </source>
</evidence>
<keyword evidence="4 6" id="KW-1133">Transmembrane helix</keyword>
<evidence type="ECO:0000256" key="4">
    <source>
        <dbReference type="ARBA" id="ARBA00022989"/>
    </source>
</evidence>
<protein>
    <submittedName>
        <fullName evidence="8">Iron permease FTR1 family protein</fullName>
    </submittedName>
</protein>
<dbReference type="PANTHER" id="PTHR31632">
    <property type="entry name" value="IRON TRANSPORTER FTH1"/>
    <property type="match status" value="1"/>
</dbReference>
<dbReference type="GO" id="GO:0015093">
    <property type="term" value="F:ferrous iron transmembrane transporter activity"/>
    <property type="evidence" value="ECO:0007669"/>
    <property type="project" value="TreeGrafter"/>
</dbReference>
<name>W1Q540_ABIDE</name>
<reference evidence="8" key="1">
    <citation type="submission" date="2013-06" db="EMBL/GenBank/DDBJ databases">
        <authorList>
            <person name="Weinstock G."/>
            <person name="Sodergren E."/>
            <person name="Clifton S."/>
            <person name="Fulton L."/>
            <person name="Fulton B."/>
            <person name="Courtney L."/>
            <person name="Fronick C."/>
            <person name="Harrison M."/>
            <person name="Strong C."/>
            <person name="Farmer C."/>
            <person name="Delahaunty K."/>
            <person name="Markovic C."/>
            <person name="Hall O."/>
            <person name="Minx P."/>
            <person name="Tomlinson C."/>
            <person name="Mitreva M."/>
            <person name="Nelson J."/>
            <person name="Hou S."/>
            <person name="Wollam A."/>
            <person name="Pepin K.H."/>
            <person name="Johnson M."/>
            <person name="Bhonagiri V."/>
            <person name="Nash W.E."/>
            <person name="Warren W."/>
            <person name="Chinwalla A."/>
            <person name="Mardis E.R."/>
            <person name="Wilson R.K."/>
        </authorList>
    </citation>
    <scope>NUCLEOTIDE SEQUENCE [LARGE SCALE GENOMIC DNA]</scope>
    <source>
        <strain evidence="8">ATCC 49176</strain>
    </source>
</reference>
<organism evidence="8 9">
    <name type="scientific">Abiotrophia defectiva ATCC 49176</name>
    <dbReference type="NCBI Taxonomy" id="592010"/>
    <lineage>
        <taxon>Bacteria</taxon>
        <taxon>Bacillati</taxon>
        <taxon>Bacillota</taxon>
        <taxon>Bacilli</taxon>
        <taxon>Lactobacillales</taxon>
        <taxon>Aerococcaceae</taxon>
        <taxon>Abiotrophia</taxon>
    </lineage>
</organism>